<sequence>MEIYLKVRLDKSSRFGCVSIRLPLKNLTPCLDNVEAMDERGSRLVIMERSLVETPAQDSSLSIFIAATARR</sequence>
<organism evidence="1">
    <name type="scientific">marine sediment metagenome</name>
    <dbReference type="NCBI Taxonomy" id="412755"/>
    <lineage>
        <taxon>unclassified sequences</taxon>
        <taxon>metagenomes</taxon>
        <taxon>ecological metagenomes</taxon>
    </lineage>
</organism>
<protein>
    <submittedName>
        <fullName evidence="1">Uncharacterized protein</fullName>
    </submittedName>
</protein>
<name>A0A0F9IEZ3_9ZZZZ</name>
<reference evidence="1" key="1">
    <citation type="journal article" date="2015" name="Nature">
        <title>Complex archaea that bridge the gap between prokaryotes and eukaryotes.</title>
        <authorList>
            <person name="Spang A."/>
            <person name="Saw J.H."/>
            <person name="Jorgensen S.L."/>
            <person name="Zaremba-Niedzwiedzka K."/>
            <person name="Martijn J."/>
            <person name="Lind A.E."/>
            <person name="van Eijk R."/>
            <person name="Schleper C."/>
            <person name="Guy L."/>
            <person name="Ettema T.J."/>
        </authorList>
    </citation>
    <scope>NUCLEOTIDE SEQUENCE</scope>
</reference>
<accession>A0A0F9IEZ3</accession>
<evidence type="ECO:0000313" key="1">
    <source>
        <dbReference type="EMBL" id="KKM18299.1"/>
    </source>
</evidence>
<proteinExistence type="predicted"/>
<dbReference type="AlphaFoldDB" id="A0A0F9IEZ3"/>
<comment type="caution">
    <text evidence="1">The sequence shown here is derived from an EMBL/GenBank/DDBJ whole genome shotgun (WGS) entry which is preliminary data.</text>
</comment>
<gene>
    <name evidence="1" type="ORF">LCGC14_1667120</name>
</gene>
<dbReference type="EMBL" id="LAZR01014251">
    <property type="protein sequence ID" value="KKM18299.1"/>
    <property type="molecule type" value="Genomic_DNA"/>
</dbReference>